<dbReference type="PROSITE" id="PS50250">
    <property type="entry name" value="PCI"/>
    <property type="match status" value="1"/>
</dbReference>
<dbReference type="SUPFAM" id="SSF46785">
    <property type="entry name" value="Winged helix' DNA-binding domain"/>
    <property type="match status" value="1"/>
</dbReference>
<evidence type="ECO:0000256" key="1">
    <source>
        <dbReference type="ARBA" id="ARBA00004123"/>
    </source>
</evidence>
<organism evidence="8 9">
    <name type="scientific">Paramuricea clavata</name>
    <name type="common">Red gorgonian</name>
    <name type="synonym">Violescent sea-whip</name>
    <dbReference type="NCBI Taxonomy" id="317549"/>
    <lineage>
        <taxon>Eukaryota</taxon>
        <taxon>Metazoa</taxon>
        <taxon>Cnidaria</taxon>
        <taxon>Anthozoa</taxon>
        <taxon>Octocorallia</taxon>
        <taxon>Malacalcyonacea</taxon>
        <taxon>Plexauridae</taxon>
        <taxon>Paramuricea</taxon>
    </lineage>
</organism>
<dbReference type="GO" id="GO:0005829">
    <property type="term" value="C:cytosol"/>
    <property type="evidence" value="ECO:0007669"/>
    <property type="project" value="TreeGrafter"/>
</dbReference>
<reference evidence="8" key="1">
    <citation type="submission" date="2020-04" db="EMBL/GenBank/DDBJ databases">
        <authorList>
            <person name="Alioto T."/>
            <person name="Alioto T."/>
            <person name="Gomez Garrido J."/>
        </authorList>
    </citation>
    <scope>NUCLEOTIDE SEQUENCE</scope>
    <source>
        <strain evidence="8">A484AB</strain>
    </source>
</reference>
<comment type="similarity">
    <text evidence="3">Belongs to the CSN4 family.</text>
</comment>
<proteinExistence type="inferred from homology"/>
<comment type="subcellular location">
    <subcellularLocation>
        <location evidence="2">Cytoplasm</location>
    </subcellularLocation>
    <subcellularLocation>
        <location evidence="1">Nucleus</location>
    </subcellularLocation>
</comment>
<dbReference type="Pfam" id="PF01399">
    <property type="entry name" value="PCI"/>
    <property type="match status" value="1"/>
</dbReference>
<dbReference type="InterPro" id="IPR041406">
    <property type="entry name" value="CSN4_HTH"/>
</dbReference>
<protein>
    <recommendedName>
        <fullName evidence="4">COP9 signalosome complex subunit 4</fullName>
    </recommendedName>
</protein>
<evidence type="ECO:0000256" key="6">
    <source>
        <dbReference type="ARBA" id="ARBA00022790"/>
    </source>
</evidence>
<dbReference type="AlphaFoldDB" id="A0A7D9ELR1"/>
<dbReference type="InterPro" id="IPR054559">
    <property type="entry name" value="PSMD12-CSN4-like_N"/>
</dbReference>
<dbReference type="Pfam" id="PF18420">
    <property type="entry name" value="CSN4_RPN5_eIF3a"/>
    <property type="match status" value="1"/>
</dbReference>
<evidence type="ECO:0000256" key="3">
    <source>
        <dbReference type="ARBA" id="ARBA00010417"/>
    </source>
</evidence>
<dbReference type="SMART" id="SM00088">
    <property type="entry name" value="PINT"/>
    <property type="match status" value="1"/>
</dbReference>
<evidence type="ECO:0000256" key="2">
    <source>
        <dbReference type="ARBA" id="ARBA00004496"/>
    </source>
</evidence>
<evidence type="ECO:0000313" key="8">
    <source>
        <dbReference type="EMBL" id="CAB4013503.1"/>
    </source>
</evidence>
<dbReference type="OrthoDB" id="295656at2759"/>
<keyword evidence="9" id="KW-1185">Reference proteome</keyword>
<dbReference type="Gene3D" id="1.10.10.10">
    <property type="entry name" value="Winged helix-like DNA-binding domain superfamily/Winged helix DNA-binding domain"/>
    <property type="match status" value="1"/>
</dbReference>
<gene>
    <name evidence="8" type="ORF">PACLA_8A035664</name>
</gene>
<evidence type="ECO:0000256" key="5">
    <source>
        <dbReference type="ARBA" id="ARBA00022490"/>
    </source>
</evidence>
<name>A0A7D9ELR1_PARCT</name>
<evidence type="ECO:0000256" key="7">
    <source>
        <dbReference type="ARBA" id="ARBA00023242"/>
    </source>
</evidence>
<dbReference type="PANTHER" id="PTHR10855:SF2">
    <property type="entry name" value="COP9 SIGNALOSOME COMPLEX SUBUNIT 4"/>
    <property type="match status" value="1"/>
</dbReference>
<dbReference type="InterPro" id="IPR036390">
    <property type="entry name" value="WH_DNA-bd_sf"/>
</dbReference>
<sequence length="405" mass="45806">MAAEVRQSLASLLNSGLSPKDLTERYRRILSHIVELKNGELVEGLRSFIDAVGSESVSSVVSRQLLTDLCNHILSLETSVTKDVSLYALVKLQPRAISFEEQVATIRQHLATIYEKEQCWKEAAAVLAAIPLETGQKQYTVDYKLETYLKIAQLYLEDEDPINAEAYINRASIIQADTTNVGLQMLYKVCYARVLDYRRKFIEAAQRYLEISYRSEVDDSERMMSLEHALHCTILASAGQQRSRMLATLFKDERCQQLRACGILRKMYLDRIIRGSELQEFATLLKDHQKATMADGSSILDRAVIEHNLLSASKLYNNITFQELGALLEIPAAKAERIASQMISEGRMTGSIDQIDAVVHFETQKPLPSWDKQIQGLCIQVNDIMEKISQHEPTWLSKAVDAQMT</sequence>
<dbReference type="EMBL" id="CACRXK020007912">
    <property type="protein sequence ID" value="CAB4013503.1"/>
    <property type="molecule type" value="Genomic_DNA"/>
</dbReference>
<accession>A0A7D9ELR1</accession>
<keyword evidence="7" id="KW-0539">Nucleus</keyword>
<keyword evidence="6" id="KW-0736">Signalosome</keyword>
<dbReference type="Pfam" id="PF22241">
    <property type="entry name" value="PSMD12-CSN4_N"/>
    <property type="match status" value="1"/>
</dbReference>
<dbReference type="InterPro" id="IPR000717">
    <property type="entry name" value="PCI_dom"/>
</dbReference>
<dbReference type="FunFam" id="1.10.10.10:FF:000130">
    <property type="entry name" value="COP9 signalosome complex subunit 4"/>
    <property type="match status" value="1"/>
</dbReference>
<dbReference type="Proteomes" id="UP001152795">
    <property type="component" value="Unassembled WGS sequence"/>
</dbReference>
<dbReference type="InterPro" id="IPR040134">
    <property type="entry name" value="PSMD12/CSN4"/>
</dbReference>
<dbReference type="InterPro" id="IPR036388">
    <property type="entry name" value="WH-like_DNA-bd_sf"/>
</dbReference>
<keyword evidence="5" id="KW-0963">Cytoplasm</keyword>
<evidence type="ECO:0000313" key="9">
    <source>
        <dbReference type="Proteomes" id="UP001152795"/>
    </source>
</evidence>
<evidence type="ECO:0000256" key="4">
    <source>
        <dbReference type="ARBA" id="ARBA00014881"/>
    </source>
</evidence>
<comment type="caution">
    <text evidence="8">The sequence shown here is derived from an EMBL/GenBank/DDBJ whole genome shotgun (WGS) entry which is preliminary data.</text>
</comment>
<dbReference type="GO" id="GO:0008180">
    <property type="term" value="C:COP9 signalosome"/>
    <property type="evidence" value="ECO:0007669"/>
    <property type="project" value="UniProtKB-KW"/>
</dbReference>
<dbReference type="PANTHER" id="PTHR10855">
    <property type="entry name" value="26S PROTEASOME NON-ATPASE REGULATORY SUBUNIT 12/COP9 SIGNALOSOME COMPLEX SUBUNIT 4"/>
    <property type="match status" value="1"/>
</dbReference>